<dbReference type="PANTHER" id="PTHR45527">
    <property type="entry name" value="NONRIBOSOMAL PEPTIDE SYNTHETASE"/>
    <property type="match status" value="1"/>
</dbReference>
<dbReference type="Gene3D" id="3.30.559.10">
    <property type="entry name" value="Chloramphenicol acetyltransferase-like domain"/>
    <property type="match status" value="1"/>
</dbReference>
<dbReference type="Proteomes" id="UP001316087">
    <property type="component" value="Unassembled WGS sequence"/>
</dbReference>
<dbReference type="PANTHER" id="PTHR45527:SF1">
    <property type="entry name" value="FATTY ACID SYNTHASE"/>
    <property type="match status" value="1"/>
</dbReference>
<keyword evidence="3" id="KW-1185">Reference proteome</keyword>
<feature type="non-terminal residue" evidence="2">
    <location>
        <position position="1"/>
    </location>
</feature>
<reference evidence="2 3" key="1">
    <citation type="submission" date="2022-03" db="EMBL/GenBank/DDBJ databases">
        <authorList>
            <person name="Jo J.-H."/>
            <person name="Im W.-T."/>
        </authorList>
    </citation>
    <scope>NUCLEOTIDE SEQUENCE [LARGE SCALE GENOMIC DNA]</scope>
    <source>
        <strain evidence="2 3">MA9</strain>
    </source>
</reference>
<evidence type="ECO:0000259" key="1">
    <source>
        <dbReference type="Pfam" id="PF00668"/>
    </source>
</evidence>
<proteinExistence type="predicted"/>
<accession>A0ABS9UJD3</accession>
<feature type="domain" description="Condensation" evidence="1">
    <location>
        <begin position="50"/>
        <end position="485"/>
    </location>
</feature>
<dbReference type="CDD" id="cd19531">
    <property type="entry name" value="LCL_NRPS-like"/>
    <property type="match status" value="1"/>
</dbReference>
<evidence type="ECO:0000313" key="3">
    <source>
        <dbReference type="Proteomes" id="UP001316087"/>
    </source>
</evidence>
<protein>
    <submittedName>
        <fullName evidence="2">Condensation domain-containing protein</fullName>
    </submittedName>
</protein>
<dbReference type="EMBL" id="JAKZFC010000029">
    <property type="protein sequence ID" value="MCH7324068.1"/>
    <property type="molecule type" value="Genomic_DNA"/>
</dbReference>
<organism evidence="2 3">
    <name type="scientific">Solibacillus palustris</name>
    <dbReference type="NCBI Taxonomy" id="2908203"/>
    <lineage>
        <taxon>Bacteria</taxon>
        <taxon>Bacillati</taxon>
        <taxon>Bacillota</taxon>
        <taxon>Bacilli</taxon>
        <taxon>Bacillales</taxon>
        <taxon>Caryophanaceae</taxon>
        <taxon>Solibacillus</taxon>
    </lineage>
</organism>
<dbReference type="InterPro" id="IPR001242">
    <property type="entry name" value="Condensation_dom"/>
</dbReference>
<dbReference type="RefSeq" id="WP_241371225.1">
    <property type="nucleotide sequence ID" value="NZ_JAKZFC010000029.1"/>
</dbReference>
<feature type="non-terminal residue" evidence="2">
    <location>
        <position position="494"/>
    </location>
</feature>
<dbReference type="InterPro" id="IPR023213">
    <property type="entry name" value="CAT-like_dom_sf"/>
</dbReference>
<dbReference type="SUPFAM" id="SSF52777">
    <property type="entry name" value="CoA-dependent acyltransferases"/>
    <property type="match status" value="2"/>
</dbReference>
<sequence>VLKSKIHKALNKDILLKELFRLPTIKEQSEFLEYYEENVCTKIEIVEEKEYYEASSAQKRMYMLQGLDKDSIAYNILGGLDISGNLDINRLNETFTKLIRRHEVLRTSFYAKENKIVQKIHSAEEIKFETEKVEVQSEEEIKVKAKEFIKPFDLEKAPLLRVSVLSPEKDRHIMLFDMHHIISDGVSMSILAKEFSKLYAGEDLEELKVQYKDYSSWQLNKRNSEEYRNQEKYWLKEFSGELPVLNLPTDYTRQSIKEFSGDSVNFTLDKEITQKLRSIAKETGSTLHMVLLSSLNILLSKYSGQEDFIVGTPTAGRNHKDLENIIGMFVNTLAIRTNVDSKLSFKEYLKSVREKALSAYENQDYQFEELVDKVAVNRDLNRNPIFDVMFVLQNMEEAKVEIEDLTFNLYNFDINVEKFDITMTAVEEKYEINVNLNYATSLYKHETVESMVSHFLNIVKEIVRNTEVKLKDIEILSEDEKHKLLGEFNDTNAD</sequence>
<name>A0ABS9UJD3_9BACL</name>
<gene>
    <name evidence="2" type="ORF">LZ480_19610</name>
</gene>
<dbReference type="Gene3D" id="3.30.559.30">
    <property type="entry name" value="Nonribosomal peptide synthetase, condensation domain"/>
    <property type="match status" value="1"/>
</dbReference>
<evidence type="ECO:0000313" key="2">
    <source>
        <dbReference type="EMBL" id="MCH7324068.1"/>
    </source>
</evidence>
<dbReference type="Pfam" id="PF00668">
    <property type="entry name" value="Condensation"/>
    <property type="match status" value="1"/>
</dbReference>
<comment type="caution">
    <text evidence="2">The sequence shown here is derived from an EMBL/GenBank/DDBJ whole genome shotgun (WGS) entry which is preliminary data.</text>
</comment>